<comment type="caution">
    <text evidence="4">The sequence shown here is derived from an EMBL/GenBank/DDBJ whole genome shotgun (WGS) entry which is preliminary data.</text>
</comment>
<dbReference type="CDD" id="cd02440">
    <property type="entry name" value="AdoMet_MTases"/>
    <property type="match status" value="1"/>
</dbReference>
<evidence type="ECO:0000259" key="3">
    <source>
        <dbReference type="Pfam" id="PF13649"/>
    </source>
</evidence>
<sequence>MALRTARAWAPKQYLCFESNRLRPALDLLERISIDHDVKTIIDLGSGTGNITPFMLERWPTARILCVDSSLDMLESAKNAHEKVFDKNAQIEYLQADFESFKCDEPVDLIFSNAALHWVSFDVHRTLLPKLMSYVKPGGCIAFQMPDTRQQASHVLMSKAADKIAQDVSQVRWVTTDMDPDEYYKLLVSDTNPLTMQLWTTEYIQLLEKKEGSHPVVDFVSSTGLGPYVNAISEPSAKEAFKAAYAELISQAYPVQPNQTVLFPFKRFFCIAYRDEAQ</sequence>
<dbReference type="Gene3D" id="1.10.150.290">
    <property type="entry name" value="S-adenosyl-L-methionine-dependent methyltransferases"/>
    <property type="match status" value="1"/>
</dbReference>
<keyword evidence="1 4" id="KW-0489">Methyltransferase</keyword>
<dbReference type="Proteomes" id="UP000243217">
    <property type="component" value="Unassembled WGS sequence"/>
</dbReference>
<dbReference type="InterPro" id="IPR023149">
    <property type="entry name" value="Trans_acon_MeTrfase_C"/>
</dbReference>
<dbReference type="EMBL" id="JNBS01000997">
    <property type="protein sequence ID" value="OQS03098.1"/>
    <property type="molecule type" value="Genomic_DNA"/>
</dbReference>
<keyword evidence="2 4" id="KW-0808">Transferase</keyword>
<evidence type="ECO:0000313" key="5">
    <source>
        <dbReference type="Proteomes" id="UP000243217"/>
    </source>
</evidence>
<reference evidence="4 5" key="1">
    <citation type="journal article" date="2014" name="Genome Biol. Evol.">
        <title>The secreted proteins of Achlya hypogyna and Thraustotheca clavata identify the ancestral oomycete secretome and reveal gene acquisitions by horizontal gene transfer.</title>
        <authorList>
            <person name="Misner I."/>
            <person name="Blouin N."/>
            <person name="Leonard G."/>
            <person name="Richards T.A."/>
            <person name="Lane C.E."/>
        </authorList>
    </citation>
    <scope>NUCLEOTIDE SEQUENCE [LARGE SCALE GENOMIC DNA]</scope>
    <source>
        <strain evidence="4 5">ATCC 34112</strain>
    </source>
</reference>
<evidence type="ECO:0000313" key="4">
    <source>
        <dbReference type="EMBL" id="OQS03098.1"/>
    </source>
</evidence>
<evidence type="ECO:0000256" key="1">
    <source>
        <dbReference type="ARBA" id="ARBA00022603"/>
    </source>
</evidence>
<dbReference type="SUPFAM" id="SSF53335">
    <property type="entry name" value="S-adenosyl-L-methionine-dependent methyltransferases"/>
    <property type="match status" value="1"/>
</dbReference>
<dbReference type="PANTHER" id="PTHR43861:SF1">
    <property type="entry name" value="TRANS-ACONITATE 2-METHYLTRANSFERASE"/>
    <property type="match status" value="1"/>
</dbReference>
<proteinExistence type="predicted"/>
<feature type="domain" description="Methyltransferase" evidence="3">
    <location>
        <begin position="41"/>
        <end position="139"/>
    </location>
</feature>
<protein>
    <submittedName>
        <fullName evidence="4">Trans-aconitate 2-methyltransferase</fullName>
    </submittedName>
</protein>
<dbReference type="Pfam" id="PF13649">
    <property type="entry name" value="Methyltransf_25"/>
    <property type="match status" value="1"/>
</dbReference>
<dbReference type="PANTHER" id="PTHR43861">
    <property type="entry name" value="TRANS-ACONITATE 2-METHYLTRANSFERASE-RELATED"/>
    <property type="match status" value="1"/>
</dbReference>
<gene>
    <name evidence="4" type="ORF">THRCLA_21237</name>
</gene>
<dbReference type="STRING" id="74557.A0A1V9ZYL1"/>
<dbReference type="Gene3D" id="3.40.50.150">
    <property type="entry name" value="Vaccinia Virus protein VP39"/>
    <property type="match status" value="1"/>
</dbReference>
<dbReference type="GO" id="GO:0032259">
    <property type="term" value="P:methylation"/>
    <property type="evidence" value="ECO:0007669"/>
    <property type="project" value="UniProtKB-KW"/>
</dbReference>
<evidence type="ECO:0000256" key="2">
    <source>
        <dbReference type="ARBA" id="ARBA00022679"/>
    </source>
</evidence>
<dbReference type="InterPro" id="IPR041698">
    <property type="entry name" value="Methyltransf_25"/>
</dbReference>
<dbReference type="GO" id="GO:0030798">
    <property type="term" value="F:trans-aconitate 2-methyltransferase activity"/>
    <property type="evidence" value="ECO:0007669"/>
    <property type="project" value="InterPro"/>
</dbReference>
<dbReference type="AlphaFoldDB" id="A0A1V9ZYL1"/>
<dbReference type="InterPro" id="IPR029063">
    <property type="entry name" value="SAM-dependent_MTases_sf"/>
</dbReference>
<name>A0A1V9ZYL1_9STRA</name>
<organism evidence="4 5">
    <name type="scientific">Thraustotheca clavata</name>
    <dbReference type="NCBI Taxonomy" id="74557"/>
    <lineage>
        <taxon>Eukaryota</taxon>
        <taxon>Sar</taxon>
        <taxon>Stramenopiles</taxon>
        <taxon>Oomycota</taxon>
        <taxon>Saprolegniomycetes</taxon>
        <taxon>Saprolegniales</taxon>
        <taxon>Achlyaceae</taxon>
        <taxon>Thraustotheca</taxon>
    </lineage>
</organism>
<keyword evidence="5" id="KW-1185">Reference proteome</keyword>
<dbReference type="OrthoDB" id="66144at2759"/>
<accession>A0A1V9ZYL1</accession>